<dbReference type="EMBL" id="CP043504">
    <property type="protein sequence ID" value="QEO09846.1"/>
    <property type="molecule type" value="Genomic_DNA"/>
</dbReference>
<dbReference type="GO" id="GO:0004222">
    <property type="term" value="F:metalloendopeptidase activity"/>
    <property type="evidence" value="ECO:0007669"/>
    <property type="project" value="InterPro"/>
</dbReference>
<feature type="domain" description="Peptidase M16 N-terminal" evidence="3">
    <location>
        <begin position="34"/>
        <end position="179"/>
    </location>
</feature>
<evidence type="ECO:0000313" key="6">
    <source>
        <dbReference type="Proteomes" id="UP000322159"/>
    </source>
</evidence>
<dbReference type="PROSITE" id="PS00143">
    <property type="entry name" value="INSULINASE"/>
    <property type="match status" value="1"/>
</dbReference>
<dbReference type="InterPro" id="IPR001431">
    <property type="entry name" value="Pept_M16_Zn_BS"/>
</dbReference>
<dbReference type="GO" id="GO:0006508">
    <property type="term" value="P:proteolysis"/>
    <property type="evidence" value="ECO:0007669"/>
    <property type="project" value="InterPro"/>
</dbReference>
<dbReference type="InterPro" id="IPR011765">
    <property type="entry name" value="Pept_M16_N"/>
</dbReference>
<dbReference type="InterPro" id="IPR011249">
    <property type="entry name" value="Metalloenz_LuxS/M16"/>
</dbReference>
<dbReference type="Pfam" id="PF05193">
    <property type="entry name" value="Peptidase_M16_C"/>
    <property type="match status" value="1"/>
</dbReference>
<dbReference type="KEGG" id="lyk:FLP23_07400"/>
<dbReference type="RefSeq" id="WP_149325264.1">
    <property type="nucleotide sequence ID" value="NZ_CP043504.1"/>
</dbReference>
<reference evidence="5 6" key="1">
    <citation type="submission" date="2019-09" db="EMBL/GenBank/DDBJ databases">
        <title>Genome sequencing of strain KACC 19322.</title>
        <authorList>
            <person name="Heo J."/>
            <person name="Kim S.-J."/>
            <person name="Kim J.-S."/>
            <person name="Hong S.-B."/>
            <person name="Kwon S.-W."/>
        </authorList>
    </citation>
    <scope>NUCLEOTIDE SEQUENCE [LARGE SCALE GENOMIC DNA]</scope>
    <source>
        <strain evidence="5 6">KACC 19322</strain>
    </source>
</reference>
<proteinExistence type="inferred from homology"/>
<dbReference type="Pfam" id="PF00675">
    <property type="entry name" value="Peptidase_M16"/>
    <property type="match status" value="1"/>
</dbReference>
<dbReference type="SUPFAM" id="SSF63411">
    <property type="entry name" value="LuxS/MPP-like metallohydrolase"/>
    <property type="match status" value="2"/>
</dbReference>
<name>A0A5C1Y7Y7_9MICO</name>
<gene>
    <name evidence="5" type="ORF">FLP23_07400</name>
</gene>
<evidence type="ECO:0000259" key="3">
    <source>
        <dbReference type="Pfam" id="PF00675"/>
    </source>
</evidence>
<keyword evidence="6" id="KW-1185">Reference proteome</keyword>
<evidence type="ECO:0000256" key="2">
    <source>
        <dbReference type="RuleBase" id="RU004447"/>
    </source>
</evidence>
<dbReference type="OrthoDB" id="9811314at2"/>
<evidence type="ECO:0000259" key="4">
    <source>
        <dbReference type="Pfam" id="PF05193"/>
    </source>
</evidence>
<comment type="similarity">
    <text evidence="1 2">Belongs to the peptidase M16 family.</text>
</comment>
<dbReference type="GO" id="GO:0046872">
    <property type="term" value="F:metal ion binding"/>
    <property type="evidence" value="ECO:0007669"/>
    <property type="project" value="InterPro"/>
</dbReference>
<dbReference type="Gene3D" id="3.30.830.10">
    <property type="entry name" value="Metalloenzyme, LuxS/M16 peptidase-like"/>
    <property type="match status" value="2"/>
</dbReference>
<dbReference type="AlphaFoldDB" id="A0A5C1Y7Y7"/>
<dbReference type="InterPro" id="IPR007863">
    <property type="entry name" value="Peptidase_M16_C"/>
</dbReference>
<feature type="domain" description="Peptidase M16 C-terminal" evidence="4">
    <location>
        <begin position="188"/>
        <end position="370"/>
    </location>
</feature>
<protein>
    <submittedName>
        <fullName evidence="5">Insulinase family protein</fullName>
    </submittedName>
</protein>
<sequence>MNSAVQLPLDLAELRIDASGGTLVRRTVLPSGVRILTEQVPGSQSATVGFWVAVGSRDEQPVTYGSTHFLEHLLFKGTSTRSALDIAVAFDSVGGEHNALTAKEHTCYYAKVRDQDVEMAVRVLADMFASSTLDADDFESERGVILEELAMADDDPGDVAGERFFEAVFGDHPLGRPIGGNPDSISAVTRDAVWQHYRSNYGPRDLVITVAGALDHDRIVEVASQALAAAGWELDLAARPVERRDPRHDLIERGSPLAIVTRPLEQVNLYLGVAGLAAADERRPALTVLNSVLGGGMSSRLFQEIREKRGYAYSVYSFASSYSDAGIVGLYAGCSPKRAADVAELMLAEFRRLGAAGISDEELVRARGQLGGASALALEDSDTRMSRLGRSELTLGEFADLDETLRRIDAVTVDEVRVLAAELADRPLSLAAVGPVEAAAFAGLDGEPAAA</sequence>
<dbReference type="Proteomes" id="UP000322159">
    <property type="component" value="Chromosome"/>
</dbReference>
<organism evidence="5 6">
    <name type="scientific">Protaetiibacter larvae</name>
    <dbReference type="NCBI Taxonomy" id="2592654"/>
    <lineage>
        <taxon>Bacteria</taxon>
        <taxon>Bacillati</taxon>
        <taxon>Actinomycetota</taxon>
        <taxon>Actinomycetes</taxon>
        <taxon>Micrococcales</taxon>
        <taxon>Microbacteriaceae</taxon>
        <taxon>Protaetiibacter</taxon>
    </lineage>
</organism>
<dbReference type="InterPro" id="IPR050361">
    <property type="entry name" value="MPP/UQCRC_Complex"/>
</dbReference>
<accession>A0A5C1Y7Y7</accession>
<dbReference type="PANTHER" id="PTHR11851:SF49">
    <property type="entry name" value="MITOCHONDRIAL-PROCESSING PEPTIDASE SUBUNIT ALPHA"/>
    <property type="match status" value="1"/>
</dbReference>
<evidence type="ECO:0000256" key="1">
    <source>
        <dbReference type="ARBA" id="ARBA00007261"/>
    </source>
</evidence>
<dbReference type="PANTHER" id="PTHR11851">
    <property type="entry name" value="METALLOPROTEASE"/>
    <property type="match status" value="1"/>
</dbReference>
<evidence type="ECO:0000313" key="5">
    <source>
        <dbReference type="EMBL" id="QEO09846.1"/>
    </source>
</evidence>